<feature type="domain" description="Tf2-1-like SH3-like" evidence="1">
    <location>
        <begin position="88"/>
        <end position="148"/>
    </location>
</feature>
<dbReference type="InterPro" id="IPR056924">
    <property type="entry name" value="SH3_Tf2-1"/>
</dbReference>
<name>A0A1S4DU23_CUCME</name>
<protein>
    <submittedName>
        <fullName evidence="3">Uncharacterized protein LOC107990547</fullName>
    </submittedName>
</protein>
<proteinExistence type="predicted"/>
<gene>
    <name evidence="3" type="primary">LOC107990547</name>
</gene>
<dbReference type="Proteomes" id="UP001652600">
    <property type="component" value="Chromosome 5"/>
</dbReference>
<dbReference type="PANTHER" id="PTHR37984">
    <property type="entry name" value="PROTEIN CBG26694"/>
    <property type="match status" value="1"/>
</dbReference>
<evidence type="ECO:0000313" key="3">
    <source>
        <dbReference type="RefSeq" id="XP_016899489.2"/>
    </source>
</evidence>
<dbReference type="RefSeq" id="XP_016899489.2">
    <property type="nucleotide sequence ID" value="XM_017044000.2"/>
</dbReference>
<reference evidence="3" key="1">
    <citation type="submission" date="2025-08" db="UniProtKB">
        <authorList>
            <consortium name="RefSeq"/>
        </authorList>
    </citation>
    <scope>IDENTIFICATION</scope>
    <source>
        <tissue evidence="3">Stem</tissue>
    </source>
</reference>
<dbReference type="InterPro" id="IPR050951">
    <property type="entry name" value="Retrovirus_Pol_polyprotein"/>
</dbReference>
<dbReference type="PANTHER" id="PTHR37984:SF5">
    <property type="entry name" value="PROTEIN NYNRIN-LIKE"/>
    <property type="match status" value="1"/>
</dbReference>
<dbReference type="AlphaFoldDB" id="A0A1S4DU23"/>
<organism evidence="2 3">
    <name type="scientific">Cucumis melo</name>
    <name type="common">Muskmelon</name>
    <dbReference type="NCBI Taxonomy" id="3656"/>
    <lineage>
        <taxon>Eukaryota</taxon>
        <taxon>Viridiplantae</taxon>
        <taxon>Streptophyta</taxon>
        <taxon>Embryophyta</taxon>
        <taxon>Tracheophyta</taxon>
        <taxon>Spermatophyta</taxon>
        <taxon>Magnoliopsida</taxon>
        <taxon>eudicotyledons</taxon>
        <taxon>Gunneridae</taxon>
        <taxon>Pentapetalae</taxon>
        <taxon>rosids</taxon>
        <taxon>fabids</taxon>
        <taxon>Cucurbitales</taxon>
        <taxon>Cucurbitaceae</taxon>
        <taxon>Benincaseae</taxon>
        <taxon>Cucumis</taxon>
    </lineage>
</organism>
<keyword evidence="2" id="KW-1185">Reference proteome</keyword>
<dbReference type="Pfam" id="PF24626">
    <property type="entry name" value="SH3_Tf2-1"/>
    <property type="match status" value="1"/>
</dbReference>
<accession>A0A1S4DU23</accession>
<sequence length="157" mass="18036">MVLAQAEFAFNNMKNRTTGKCLSEIVYTKALRLTFDLTSLPKEVKIQEEAERLQKLHTGVSDLITKTTESYKEEKNETRKEVHFQVEDFVMAHLKKNRFLIGTYGKLKDKQIGPCRILAKYEPNADKIKLPEGFNISPIFNVTDLRSYNASDGFQLS</sequence>
<dbReference type="InParanoid" id="A0A1S4DU23"/>
<dbReference type="KEGG" id="cmo:107990547"/>
<evidence type="ECO:0000259" key="1">
    <source>
        <dbReference type="Pfam" id="PF24626"/>
    </source>
</evidence>
<dbReference type="GeneID" id="107990547"/>
<evidence type="ECO:0000313" key="2">
    <source>
        <dbReference type="Proteomes" id="UP001652600"/>
    </source>
</evidence>